<protein>
    <submittedName>
        <fullName evidence="9">GtrA family protein</fullName>
    </submittedName>
</protein>
<evidence type="ECO:0000256" key="1">
    <source>
        <dbReference type="ARBA" id="ARBA00004141"/>
    </source>
</evidence>
<evidence type="ECO:0000256" key="7">
    <source>
        <dbReference type="SAM" id="Phobius"/>
    </source>
</evidence>
<evidence type="ECO:0000256" key="2">
    <source>
        <dbReference type="ARBA" id="ARBA00009399"/>
    </source>
</evidence>
<sequence>MGRPIRRLPTAGQWGRLARFAAVGGVNTVTFYLCYLPLHRVLPYFAAYTAGFLVSLTGSFFLNTYFTYRTRPSWRKFLLFPLTQVTNYAVQSAGLVALVSWCGLNSTVAPLLAALLAIPFTYLVSRRILLPGHRKAAADAPGPGGSPDQTAPSPPVRSNEPA</sequence>
<dbReference type="PANTHER" id="PTHR38459:SF1">
    <property type="entry name" value="PROPHAGE BACTOPRENOL-LINKED GLUCOSE TRANSLOCASE HOMOLOG"/>
    <property type="match status" value="1"/>
</dbReference>
<keyword evidence="3 7" id="KW-0812">Transmembrane</keyword>
<evidence type="ECO:0000313" key="9">
    <source>
        <dbReference type="EMBL" id="TBO57961.1"/>
    </source>
</evidence>
<evidence type="ECO:0000256" key="5">
    <source>
        <dbReference type="ARBA" id="ARBA00023136"/>
    </source>
</evidence>
<feature type="transmembrane region" description="Helical" evidence="7">
    <location>
        <begin position="78"/>
        <end position="101"/>
    </location>
</feature>
<feature type="transmembrane region" description="Helical" evidence="7">
    <location>
        <begin position="44"/>
        <end position="66"/>
    </location>
</feature>
<evidence type="ECO:0000256" key="3">
    <source>
        <dbReference type="ARBA" id="ARBA00022692"/>
    </source>
</evidence>
<comment type="similarity">
    <text evidence="2">Belongs to the GtrA family.</text>
</comment>
<evidence type="ECO:0000259" key="8">
    <source>
        <dbReference type="Pfam" id="PF04138"/>
    </source>
</evidence>
<evidence type="ECO:0000256" key="6">
    <source>
        <dbReference type="SAM" id="MobiDB-lite"/>
    </source>
</evidence>
<dbReference type="PANTHER" id="PTHR38459">
    <property type="entry name" value="PROPHAGE BACTOPRENOL-LINKED GLUCOSE TRANSLOCASE HOMOLOG"/>
    <property type="match status" value="1"/>
</dbReference>
<comment type="caution">
    <text evidence="9">The sequence shown here is derived from an EMBL/GenBank/DDBJ whole genome shotgun (WGS) entry which is preliminary data.</text>
</comment>
<dbReference type="AlphaFoldDB" id="A0A4V2JIC0"/>
<keyword evidence="4 7" id="KW-1133">Transmembrane helix</keyword>
<proteinExistence type="inferred from homology"/>
<keyword evidence="10" id="KW-1185">Reference proteome</keyword>
<gene>
    <name evidence="9" type="ORF">EYS09_19935</name>
</gene>
<dbReference type="InterPro" id="IPR007267">
    <property type="entry name" value="GtrA_DPMS_TM"/>
</dbReference>
<feature type="region of interest" description="Disordered" evidence="6">
    <location>
        <begin position="135"/>
        <end position="162"/>
    </location>
</feature>
<dbReference type="GO" id="GO:0000271">
    <property type="term" value="P:polysaccharide biosynthetic process"/>
    <property type="evidence" value="ECO:0007669"/>
    <property type="project" value="InterPro"/>
</dbReference>
<reference evidence="9 10" key="1">
    <citation type="submission" date="2019-02" db="EMBL/GenBank/DDBJ databases">
        <title>Draft Genome Sequence of Streptomyces sp. AM-2504, identified by 16S rRNA comparative analysis as a Streptomyces Kasugaensis strain.</title>
        <authorList>
            <person name="Napolioni V."/>
            <person name="Giuliodori A.M."/>
            <person name="Spurio R."/>
            <person name="Fabbretti A."/>
        </authorList>
    </citation>
    <scope>NUCLEOTIDE SEQUENCE [LARGE SCALE GENOMIC DNA]</scope>
    <source>
        <strain evidence="9 10">AM-2504</strain>
    </source>
</reference>
<dbReference type="Pfam" id="PF04138">
    <property type="entry name" value="GtrA_DPMS_TM"/>
    <property type="match status" value="1"/>
</dbReference>
<dbReference type="GO" id="GO:0005886">
    <property type="term" value="C:plasma membrane"/>
    <property type="evidence" value="ECO:0007669"/>
    <property type="project" value="TreeGrafter"/>
</dbReference>
<dbReference type="EMBL" id="SIXH01000176">
    <property type="protein sequence ID" value="TBO57961.1"/>
    <property type="molecule type" value="Genomic_DNA"/>
</dbReference>
<evidence type="ECO:0000256" key="4">
    <source>
        <dbReference type="ARBA" id="ARBA00022989"/>
    </source>
</evidence>
<comment type="subcellular location">
    <subcellularLocation>
        <location evidence="1">Membrane</location>
        <topology evidence="1">Multi-pass membrane protein</topology>
    </subcellularLocation>
</comment>
<feature type="domain" description="GtrA/DPMS transmembrane" evidence="8">
    <location>
        <begin position="19"/>
        <end position="128"/>
    </location>
</feature>
<organism evidence="9 10">
    <name type="scientific">Streptomyces kasugaensis</name>
    <dbReference type="NCBI Taxonomy" id="1946"/>
    <lineage>
        <taxon>Bacteria</taxon>
        <taxon>Bacillati</taxon>
        <taxon>Actinomycetota</taxon>
        <taxon>Actinomycetes</taxon>
        <taxon>Kitasatosporales</taxon>
        <taxon>Streptomycetaceae</taxon>
        <taxon>Streptomyces</taxon>
    </lineage>
</organism>
<feature type="transmembrane region" description="Helical" evidence="7">
    <location>
        <begin position="20"/>
        <end position="38"/>
    </location>
</feature>
<feature type="transmembrane region" description="Helical" evidence="7">
    <location>
        <begin position="107"/>
        <end position="125"/>
    </location>
</feature>
<name>A0A4V2JIC0_STRKA</name>
<dbReference type="Proteomes" id="UP000292452">
    <property type="component" value="Unassembled WGS sequence"/>
</dbReference>
<evidence type="ECO:0000313" key="10">
    <source>
        <dbReference type="Proteomes" id="UP000292452"/>
    </source>
</evidence>
<dbReference type="RefSeq" id="WP_131124240.1">
    <property type="nucleotide sequence ID" value="NZ_SIXH01000176.1"/>
</dbReference>
<keyword evidence="5 7" id="KW-0472">Membrane</keyword>
<accession>A0A4V2JIC0</accession>
<dbReference type="InterPro" id="IPR051401">
    <property type="entry name" value="GtrA_CellWall_Glycosyl"/>
</dbReference>